<proteinExistence type="predicted"/>
<comment type="caution">
    <text evidence="7">The sequence shown here is derived from an EMBL/GenBank/DDBJ whole genome shotgun (WGS) entry which is preliminary data.</text>
</comment>
<evidence type="ECO:0000256" key="1">
    <source>
        <dbReference type="ARBA" id="ARBA00022729"/>
    </source>
</evidence>
<dbReference type="Proteomes" id="UP001501005">
    <property type="component" value="Unassembled WGS sequence"/>
</dbReference>
<evidence type="ECO:0000256" key="3">
    <source>
        <dbReference type="ARBA" id="ARBA00022801"/>
    </source>
</evidence>
<reference evidence="7 8" key="1">
    <citation type="journal article" date="2019" name="Int. J. Syst. Evol. Microbiol.">
        <title>The Global Catalogue of Microorganisms (GCM) 10K type strain sequencing project: providing services to taxonomists for standard genome sequencing and annotation.</title>
        <authorList>
            <consortium name="The Broad Institute Genomics Platform"/>
            <consortium name="The Broad Institute Genome Sequencing Center for Infectious Disease"/>
            <person name="Wu L."/>
            <person name="Ma J."/>
        </authorList>
    </citation>
    <scope>NUCLEOTIDE SEQUENCE [LARGE SCALE GENOMIC DNA]</scope>
    <source>
        <strain evidence="7 8">JCM 10673</strain>
    </source>
</reference>
<feature type="region of interest" description="Disordered" evidence="5">
    <location>
        <begin position="201"/>
        <end position="254"/>
    </location>
</feature>
<protein>
    <submittedName>
        <fullName evidence="7">FG-GAP repeat protein</fullName>
    </submittedName>
</protein>
<keyword evidence="3" id="KW-0378">Hydrolase</keyword>
<dbReference type="PANTHER" id="PTHR23221:SF7">
    <property type="entry name" value="PHOSPHATIDYLINOSITOL-GLYCAN-SPECIFIC PHOSPHOLIPASE D"/>
    <property type="match status" value="1"/>
</dbReference>
<dbReference type="InterPro" id="IPR028994">
    <property type="entry name" value="Integrin_alpha_N"/>
</dbReference>
<accession>A0ABN1NN59</accession>
<dbReference type="RefSeq" id="WP_344049632.1">
    <property type="nucleotide sequence ID" value="NZ_BAAAHG010000017.1"/>
</dbReference>
<evidence type="ECO:0000313" key="8">
    <source>
        <dbReference type="Proteomes" id="UP001501005"/>
    </source>
</evidence>
<keyword evidence="1 6" id="KW-0732">Signal</keyword>
<evidence type="ECO:0000256" key="2">
    <source>
        <dbReference type="ARBA" id="ARBA00022737"/>
    </source>
</evidence>
<evidence type="ECO:0000313" key="7">
    <source>
        <dbReference type="EMBL" id="GAA0913248.1"/>
    </source>
</evidence>
<dbReference type="InterPro" id="IPR013519">
    <property type="entry name" value="Int_alpha_beta-p"/>
</dbReference>
<evidence type="ECO:0000256" key="5">
    <source>
        <dbReference type="SAM" id="MobiDB-lite"/>
    </source>
</evidence>
<feature type="signal peptide" evidence="6">
    <location>
        <begin position="1"/>
        <end position="30"/>
    </location>
</feature>
<dbReference type="SUPFAM" id="SSF69318">
    <property type="entry name" value="Integrin alpha N-terminal domain"/>
    <property type="match status" value="1"/>
</dbReference>
<evidence type="ECO:0000256" key="6">
    <source>
        <dbReference type="SAM" id="SignalP"/>
    </source>
</evidence>
<dbReference type="PROSITE" id="PS51470">
    <property type="entry name" value="FG_GAP"/>
    <property type="match status" value="2"/>
</dbReference>
<feature type="compositionally biased region" description="Polar residues" evidence="5">
    <location>
        <begin position="221"/>
        <end position="236"/>
    </location>
</feature>
<dbReference type="PANTHER" id="PTHR23221">
    <property type="entry name" value="GLYCOSYLPHOSPHATIDYLINOSITOL PHOSPHOLIPASE D"/>
    <property type="match status" value="1"/>
</dbReference>
<sequence length="515" mass="51218">MRKHRSAAVAAATFLLVTGAVIATAPSVHAGTPGGTHANDRNTDFNGDGYDDVLIGSPGATVGGHKGAGMVTVQYGGPKGIGTTRVKAFSQNSTGVPGAAETGDGFGTSLATGDLDGDGYDDAIIGIPGEDIGAVADAGGAVVLWGTPKGLTGSAGTWLQSDRVTAGGRFGTSLAAARFGDSTPGDSLAVMDSVGLTIHTFEPAPQPARSADARARRPVQKSRTTLTSPPQKTLGQASADDAPGIQPKSMTTGDYDNNGFADLVVSGTSVGDEPGHGWSYILPGTASDEKPLPITAVRGGPVVASGDINRDGYDDLVTGEPHSPDDGGENMTGGVVGVYYGSADGPAGREGPGTPPVWWTQNSAGVPGTNEQGDGFGTDLSVGDSNGDGYADVAIGVAGEDIGTVTDAGAVTVLRGSAKGLTSTGALSVHQGTKNVPGTVEKGDKFGGQVSFTDPNRDGRFGLLVSAPGENTNDGCVWVFSAGSAGLTTSGSWTYSLSASGGLPTDALYGAAIDD</sequence>
<evidence type="ECO:0000256" key="4">
    <source>
        <dbReference type="ARBA" id="ARBA00023180"/>
    </source>
</evidence>
<dbReference type="EMBL" id="BAAAHG010000017">
    <property type="protein sequence ID" value="GAA0913248.1"/>
    <property type="molecule type" value="Genomic_DNA"/>
</dbReference>
<dbReference type="InterPro" id="IPR013517">
    <property type="entry name" value="FG-GAP"/>
</dbReference>
<organism evidence="7 8">
    <name type="scientific">Streptomyces thermoalcalitolerans</name>
    <dbReference type="NCBI Taxonomy" id="65605"/>
    <lineage>
        <taxon>Bacteria</taxon>
        <taxon>Bacillati</taxon>
        <taxon>Actinomycetota</taxon>
        <taxon>Actinomycetes</taxon>
        <taxon>Kitasatosporales</taxon>
        <taxon>Streptomycetaceae</taxon>
        <taxon>Streptomyces</taxon>
    </lineage>
</organism>
<keyword evidence="2" id="KW-0677">Repeat</keyword>
<dbReference type="Pfam" id="PF01839">
    <property type="entry name" value="FG-GAP"/>
    <property type="match status" value="4"/>
</dbReference>
<feature type="chain" id="PRO_5045354839" evidence="6">
    <location>
        <begin position="31"/>
        <end position="515"/>
    </location>
</feature>
<keyword evidence="8" id="KW-1185">Reference proteome</keyword>
<name>A0ABN1NN59_9ACTN</name>
<dbReference type="Gene3D" id="2.130.10.130">
    <property type="entry name" value="Integrin alpha, N-terminal"/>
    <property type="match status" value="3"/>
</dbReference>
<keyword evidence="4" id="KW-0325">Glycoprotein</keyword>
<gene>
    <name evidence="7" type="ORF">GCM10009549_26250</name>
</gene>
<dbReference type="SMART" id="SM00191">
    <property type="entry name" value="Int_alpha"/>
    <property type="match status" value="5"/>
</dbReference>